<reference evidence="1 2" key="1">
    <citation type="submission" date="2016-10" db="EMBL/GenBank/DDBJ databases">
        <authorList>
            <person name="de Groot N.N."/>
        </authorList>
    </citation>
    <scope>NUCLEOTIDE SEQUENCE [LARGE SCALE GENOMIC DNA]</scope>
    <source>
        <strain evidence="1 2">DSM 2179</strain>
    </source>
</reference>
<evidence type="ECO:0000313" key="1">
    <source>
        <dbReference type="EMBL" id="SEJ89783.1"/>
    </source>
</evidence>
<protein>
    <submittedName>
        <fullName evidence="1">Uncharacterized protein</fullName>
    </submittedName>
</protein>
<dbReference type="Proteomes" id="UP000199662">
    <property type="component" value="Unassembled WGS sequence"/>
</dbReference>
<proteinExistence type="predicted"/>
<dbReference type="EMBL" id="FNZK01000022">
    <property type="protein sequence ID" value="SEJ89783.1"/>
    <property type="molecule type" value="Genomic_DNA"/>
</dbReference>
<organism evidence="1 2">
    <name type="scientific">Propionispira arboris</name>
    <dbReference type="NCBI Taxonomy" id="84035"/>
    <lineage>
        <taxon>Bacteria</taxon>
        <taxon>Bacillati</taxon>
        <taxon>Bacillota</taxon>
        <taxon>Negativicutes</taxon>
        <taxon>Selenomonadales</taxon>
        <taxon>Selenomonadaceae</taxon>
        <taxon>Propionispira</taxon>
    </lineage>
</organism>
<dbReference type="STRING" id="84035.SAMN05660742_12268"/>
<evidence type="ECO:0000313" key="2">
    <source>
        <dbReference type="Proteomes" id="UP000199662"/>
    </source>
</evidence>
<keyword evidence="2" id="KW-1185">Reference proteome</keyword>
<sequence length="156" mass="17977">MNDMLKKIGSQFPTTINALRHSWPFENDLSDVREAYIEFEGVIGTDTEFGTDNNRGDSVGIYILLKEHNLFRLIYNFNKTILTIDSIKISQILSMRNQSQQHDCIHGFANEKLEIIMCSGKEYILNKPDINKGQYTSEFVCENTGRYDIVINSLMK</sequence>
<name>A0A1H7CJ07_9FIRM</name>
<dbReference type="AlphaFoldDB" id="A0A1H7CJ07"/>
<accession>A0A1H7CJ07</accession>
<gene>
    <name evidence="1" type="ORF">SAMN05660742_12268</name>
</gene>
<dbReference type="RefSeq" id="WP_091834852.1">
    <property type="nucleotide sequence ID" value="NZ_FNZK01000022.1"/>
</dbReference>